<accession>A0A9N9BX79</accession>
<dbReference type="EMBL" id="CAJVPP010002032">
    <property type="protein sequence ID" value="CAG8584157.1"/>
    <property type="molecule type" value="Genomic_DNA"/>
</dbReference>
<sequence>MVENWIEMVNTENNLNNNEALVEKTNDFEAGGDKFCLNKGFLHFMINSTKHC</sequence>
<evidence type="ECO:0000313" key="2">
    <source>
        <dbReference type="Proteomes" id="UP000789375"/>
    </source>
</evidence>
<dbReference type="Proteomes" id="UP000789375">
    <property type="component" value="Unassembled WGS sequence"/>
</dbReference>
<gene>
    <name evidence="1" type="ORF">FMOSSE_LOCUS8099</name>
</gene>
<organism evidence="1 2">
    <name type="scientific">Funneliformis mosseae</name>
    <name type="common">Endomycorrhizal fungus</name>
    <name type="synonym">Glomus mosseae</name>
    <dbReference type="NCBI Taxonomy" id="27381"/>
    <lineage>
        <taxon>Eukaryota</taxon>
        <taxon>Fungi</taxon>
        <taxon>Fungi incertae sedis</taxon>
        <taxon>Mucoromycota</taxon>
        <taxon>Glomeromycotina</taxon>
        <taxon>Glomeromycetes</taxon>
        <taxon>Glomerales</taxon>
        <taxon>Glomeraceae</taxon>
        <taxon>Funneliformis</taxon>
    </lineage>
</organism>
<reference evidence="1" key="1">
    <citation type="submission" date="2021-06" db="EMBL/GenBank/DDBJ databases">
        <authorList>
            <person name="Kallberg Y."/>
            <person name="Tangrot J."/>
            <person name="Rosling A."/>
        </authorList>
    </citation>
    <scope>NUCLEOTIDE SEQUENCE</scope>
    <source>
        <strain evidence="1">87-6 pot B 2015</strain>
    </source>
</reference>
<proteinExistence type="predicted"/>
<protein>
    <submittedName>
        <fullName evidence="1">12510_t:CDS:1</fullName>
    </submittedName>
</protein>
<comment type="caution">
    <text evidence="1">The sequence shown here is derived from an EMBL/GenBank/DDBJ whole genome shotgun (WGS) entry which is preliminary data.</text>
</comment>
<evidence type="ECO:0000313" key="1">
    <source>
        <dbReference type="EMBL" id="CAG8584157.1"/>
    </source>
</evidence>
<keyword evidence="2" id="KW-1185">Reference proteome</keyword>
<name>A0A9N9BX79_FUNMO</name>
<dbReference type="AlphaFoldDB" id="A0A9N9BX79"/>